<name>A0AAU7BVG7_9FLAO</name>
<accession>A0AAU7BVG7</accession>
<protein>
    <recommendedName>
        <fullName evidence="3">Riboflavin synthase subunit beta</fullName>
    </recommendedName>
</protein>
<sequence>MFKQRKNKKFNYKPRFSKENQVGEHSKEHNLASKWQKQRDVNLGTGRRGFSMRTLIIILVLLLICMYVLENKFM</sequence>
<gene>
    <name evidence="2" type="ORF">ABGB03_04100</name>
</gene>
<evidence type="ECO:0008006" key="3">
    <source>
        <dbReference type="Google" id="ProtNLM"/>
    </source>
</evidence>
<dbReference type="AlphaFoldDB" id="A0AAU7BVG7"/>
<evidence type="ECO:0000313" key="2">
    <source>
        <dbReference type="EMBL" id="XBG62086.1"/>
    </source>
</evidence>
<organism evidence="2">
    <name type="scientific">Pontimicrobium sp. SW4</name>
    <dbReference type="NCBI Taxonomy" id="3153519"/>
    <lineage>
        <taxon>Bacteria</taxon>
        <taxon>Pseudomonadati</taxon>
        <taxon>Bacteroidota</taxon>
        <taxon>Flavobacteriia</taxon>
        <taxon>Flavobacteriales</taxon>
        <taxon>Flavobacteriaceae</taxon>
        <taxon>Pontimicrobium</taxon>
    </lineage>
</organism>
<evidence type="ECO:0000256" key="1">
    <source>
        <dbReference type="SAM" id="Phobius"/>
    </source>
</evidence>
<feature type="transmembrane region" description="Helical" evidence="1">
    <location>
        <begin position="50"/>
        <end position="69"/>
    </location>
</feature>
<keyword evidence="1" id="KW-0472">Membrane</keyword>
<keyword evidence="1" id="KW-1133">Transmembrane helix</keyword>
<dbReference type="RefSeq" id="WP_347925061.1">
    <property type="nucleotide sequence ID" value="NZ_CP157199.1"/>
</dbReference>
<dbReference type="EMBL" id="CP157199">
    <property type="protein sequence ID" value="XBG62086.1"/>
    <property type="molecule type" value="Genomic_DNA"/>
</dbReference>
<reference evidence="2" key="1">
    <citation type="submission" date="2024-05" db="EMBL/GenBank/DDBJ databases">
        <title>Pontimicrobium maritimus sp. nov., isolated form sea water.</title>
        <authorList>
            <person name="Muhammad N."/>
            <person name="Vuong T.Q."/>
            <person name="Han H.L."/>
            <person name="Kim S.-G."/>
        </authorList>
    </citation>
    <scope>NUCLEOTIDE SEQUENCE</scope>
    <source>
        <strain evidence="2">SW4</strain>
    </source>
</reference>
<proteinExistence type="predicted"/>
<keyword evidence="1" id="KW-0812">Transmembrane</keyword>